<feature type="transmembrane region" description="Helical" evidence="1">
    <location>
        <begin position="71"/>
        <end position="90"/>
    </location>
</feature>
<keyword evidence="3" id="KW-1185">Reference proteome</keyword>
<accession>A0ABS7ZRM6</accession>
<evidence type="ECO:0000256" key="1">
    <source>
        <dbReference type="SAM" id="Phobius"/>
    </source>
</evidence>
<sequence length="124" mass="14212">MDYSILKHSHAGLAYLTILLFVGRFLLFYFYPVWRRNRLLKILPHVLDTLLLVFAVMLCIQIAQYPVHDHWLTAKVVGLFCYIGFGSIAIKTASRRAFFAAIASYLFVLGAAKAHDPLSWLAYF</sequence>
<feature type="transmembrane region" description="Helical" evidence="1">
    <location>
        <begin position="12"/>
        <end position="34"/>
    </location>
</feature>
<evidence type="ECO:0000313" key="3">
    <source>
        <dbReference type="Proteomes" id="UP000714380"/>
    </source>
</evidence>
<name>A0ABS7ZRM6_9GAMM</name>
<keyword evidence="1" id="KW-0472">Membrane</keyword>
<feature type="transmembrane region" description="Helical" evidence="1">
    <location>
        <begin position="97"/>
        <end position="115"/>
    </location>
</feature>
<gene>
    <name evidence="2" type="ORF">I9W95_11695</name>
</gene>
<feature type="transmembrane region" description="Helical" evidence="1">
    <location>
        <begin position="46"/>
        <end position="65"/>
    </location>
</feature>
<dbReference type="InterPro" id="IPR007360">
    <property type="entry name" value="SirB"/>
</dbReference>
<keyword evidence="1" id="KW-0812">Transmembrane</keyword>
<dbReference type="PANTHER" id="PTHR39594:SF1">
    <property type="entry name" value="PROTEIN YCHQ"/>
    <property type="match status" value="1"/>
</dbReference>
<protein>
    <submittedName>
        <fullName evidence="2">SirB2 family protein</fullName>
    </submittedName>
</protein>
<keyword evidence="1" id="KW-1133">Transmembrane helix</keyword>
<proteinExistence type="predicted"/>
<reference evidence="2 3" key="1">
    <citation type="submission" date="2020-12" db="EMBL/GenBank/DDBJ databases">
        <title>Novel Thalassolituus-related marine hydrocarbonoclastic bacteria mediated algae-derived hydrocarbons mineralization in twilight zone of the northern South China Sea.</title>
        <authorList>
            <person name="Dong C."/>
        </authorList>
    </citation>
    <scope>NUCLEOTIDE SEQUENCE [LARGE SCALE GENOMIC DNA]</scope>
    <source>
        <strain evidence="2 3">IMCC1826</strain>
    </source>
</reference>
<dbReference type="PIRSF" id="PIRSF005610">
    <property type="entry name" value="SirB"/>
    <property type="match status" value="1"/>
</dbReference>
<dbReference type="RefSeq" id="WP_225675077.1">
    <property type="nucleotide sequence ID" value="NZ_JAEDAH010000058.1"/>
</dbReference>
<dbReference type="Proteomes" id="UP000714380">
    <property type="component" value="Unassembled WGS sequence"/>
</dbReference>
<dbReference type="PANTHER" id="PTHR39594">
    <property type="entry name" value="PROTEIN YCHQ"/>
    <property type="match status" value="1"/>
</dbReference>
<comment type="caution">
    <text evidence="2">The sequence shown here is derived from an EMBL/GenBank/DDBJ whole genome shotgun (WGS) entry which is preliminary data.</text>
</comment>
<organism evidence="2 3">
    <name type="scientific">Thalassolituus marinus</name>
    <dbReference type="NCBI Taxonomy" id="671053"/>
    <lineage>
        <taxon>Bacteria</taxon>
        <taxon>Pseudomonadati</taxon>
        <taxon>Pseudomonadota</taxon>
        <taxon>Gammaproteobacteria</taxon>
        <taxon>Oceanospirillales</taxon>
        <taxon>Oceanospirillaceae</taxon>
        <taxon>Thalassolituus</taxon>
    </lineage>
</organism>
<dbReference type="Pfam" id="PF04247">
    <property type="entry name" value="SirB"/>
    <property type="match status" value="1"/>
</dbReference>
<evidence type="ECO:0000313" key="2">
    <source>
        <dbReference type="EMBL" id="MCA6064270.1"/>
    </source>
</evidence>
<dbReference type="EMBL" id="JAEDAH010000058">
    <property type="protein sequence ID" value="MCA6064270.1"/>
    <property type="molecule type" value="Genomic_DNA"/>
</dbReference>